<dbReference type="PANTHER" id="PTHR43364">
    <property type="entry name" value="NADH-SPECIFIC METHYLGLYOXAL REDUCTASE-RELATED"/>
    <property type="match status" value="1"/>
</dbReference>
<dbReference type="Proteomes" id="UP000319160">
    <property type="component" value="Unassembled WGS sequence"/>
</dbReference>
<reference evidence="4" key="1">
    <citation type="submission" date="2019-06" db="EMBL/GenBank/DDBJ databases">
        <title>Draft genome sequence of the griseofulvin-producing fungus Xylaria cubensis strain G536.</title>
        <authorList>
            <person name="Mead M.E."/>
            <person name="Raja H.A."/>
            <person name="Steenwyk J.L."/>
            <person name="Knowles S.L."/>
            <person name="Oberlies N.H."/>
            <person name="Rokas A."/>
        </authorList>
    </citation>
    <scope>NUCLEOTIDE SEQUENCE [LARGE SCALE GENOMIC DNA]</scope>
    <source>
        <strain evidence="4">G536</strain>
    </source>
</reference>
<dbReference type="PANTHER" id="PTHR43364:SF4">
    <property type="entry name" value="NAD(P)-LINKED OXIDOREDUCTASE SUPERFAMILY PROTEIN"/>
    <property type="match status" value="1"/>
</dbReference>
<dbReference type="Pfam" id="PF00248">
    <property type="entry name" value="Aldo_ket_red"/>
    <property type="match status" value="1"/>
</dbReference>
<organism evidence="3 4">
    <name type="scientific">Xylaria flabelliformis</name>
    <dbReference type="NCBI Taxonomy" id="2512241"/>
    <lineage>
        <taxon>Eukaryota</taxon>
        <taxon>Fungi</taxon>
        <taxon>Dikarya</taxon>
        <taxon>Ascomycota</taxon>
        <taxon>Pezizomycotina</taxon>
        <taxon>Sordariomycetes</taxon>
        <taxon>Xylariomycetidae</taxon>
        <taxon>Xylariales</taxon>
        <taxon>Xylariaceae</taxon>
        <taxon>Xylaria</taxon>
    </lineage>
</organism>
<dbReference type="STRING" id="2512241.A0A553I091"/>
<accession>A0A553I091</accession>
<dbReference type="AlphaFoldDB" id="A0A553I091"/>
<dbReference type="Gene3D" id="3.20.20.100">
    <property type="entry name" value="NADP-dependent oxidoreductase domain"/>
    <property type="match status" value="1"/>
</dbReference>
<dbReference type="CDD" id="cd19075">
    <property type="entry name" value="AKR_AKR7A1-5"/>
    <property type="match status" value="1"/>
</dbReference>
<dbReference type="InterPro" id="IPR036812">
    <property type="entry name" value="NAD(P)_OxRdtase_dom_sf"/>
</dbReference>
<dbReference type="SUPFAM" id="SSF51430">
    <property type="entry name" value="NAD(P)-linked oxidoreductase"/>
    <property type="match status" value="1"/>
</dbReference>
<dbReference type="PROSITE" id="PS00062">
    <property type="entry name" value="ALDOKETO_REDUCTASE_2"/>
    <property type="match status" value="1"/>
</dbReference>
<gene>
    <name evidence="3" type="ORF">FHL15_005584</name>
</gene>
<evidence type="ECO:0000313" key="4">
    <source>
        <dbReference type="Proteomes" id="UP000319160"/>
    </source>
</evidence>
<name>A0A553I091_9PEZI</name>
<keyword evidence="4" id="KW-1185">Reference proteome</keyword>
<dbReference type="InterPro" id="IPR023210">
    <property type="entry name" value="NADP_OxRdtase_dom"/>
</dbReference>
<comment type="caution">
    <text evidence="3">The sequence shown here is derived from an EMBL/GenBank/DDBJ whole genome shotgun (WGS) entry which is preliminary data.</text>
</comment>
<protein>
    <recommendedName>
        <fullName evidence="2">NADP-dependent oxidoreductase domain-containing protein</fullName>
    </recommendedName>
</protein>
<dbReference type="OrthoDB" id="2310150at2759"/>
<keyword evidence="1" id="KW-0560">Oxidoreductase</keyword>
<proteinExistence type="predicted"/>
<dbReference type="PRINTS" id="PR00069">
    <property type="entry name" value="ALDKETRDTASE"/>
</dbReference>
<evidence type="ECO:0000313" key="3">
    <source>
        <dbReference type="EMBL" id="TRX93612.1"/>
    </source>
</evidence>
<sequence length="344" mass="38201">MSEPAHLRVILGLMVLGPPDVPGARLTGLDNITAAFDMFQERGHTEIDTARLYLGGKQEAFTREARWKERGLQVGTKTYPIQPGLHAPEILAETLETSLKELGTESVEIFYLHAPDRSIPFAPTLEALDKLYKAGKFKRLGLSNYTAFEVAEIALTCAHRGLSVRPTVYQALYNPLFRNIEDELIPACRRYGLAIDAYSPTGGGFLAGHITSVTDDPAEGRFSKGPIEHLTRGRYFREGIVEGARIIREAAEKEGIPPLEVALRWIVHHSLLSAEKGDGVVLGFSKLEQLRDNLDALEKGPLSSELLDALEAAWRVARMDADHYWHMPMVYGYDTEEELFGTKG</sequence>
<dbReference type="InterPro" id="IPR050523">
    <property type="entry name" value="AKR_Detox_Biosynth"/>
</dbReference>
<feature type="domain" description="NADP-dependent oxidoreductase" evidence="2">
    <location>
        <begin position="34"/>
        <end position="314"/>
    </location>
</feature>
<evidence type="ECO:0000259" key="2">
    <source>
        <dbReference type="Pfam" id="PF00248"/>
    </source>
</evidence>
<dbReference type="GO" id="GO:0016491">
    <property type="term" value="F:oxidoreductase activity"/>
    <property type="evidence" value="ECO:0007669"/>
    <property type="project" value="UniProtKB-KW"/>
</dbReference>
<evidence type="ECO:0000256" key="1">
    <source>
        <dbReference type="ARBA" id="ARBA00023002"/>
    </source>
</evidence>
<dbReference type="InterPro" id="IPR020471">
    <property type="entry name" value="AKR"/>
</dbReference>
<dbReference type="EMBL" id="VFLP01000028">
    <property type="protein sequence ID" value="TRX93612.1"/>
    <property type="molecule type" value="Genomic_DNA"/>
</dbReference>
<dbReference type="InterPro" id="IPR018170">
    <property type="entry name" value="Aldo/ket_reductase_CS"/>
</dbReference>